<dbReference type="Proteomes" id="UP000240429">
    <property type="component" value="Unassembled WGS sequence"/>
</dbReference>
<dbReference type="AlphaFoldDB" id="A0A2P8PU45"/>
<evidence type="ECO:0008006" key="3">
    <source>
        <dbReference type="Google" id="ProtNLM"/>
    </source>
</evidence>
<evidence type="ECO:0000313" key="2">
    <source>
        <dbReference type="Proteomes" id="UP000240429"/>
    </source>
</evidence>
<protein>
    <recommendedName>
        <fullName evidence="3">LmbE family protein</fullName>
    </recommendedName>
</protein>
<comment type="caution">
    <text evidence="1">The sequence shown here is derived from an EMBL/GenBank/DDBJ whole genome shotgun (WGS) entry which is preliminary data.</text>
</comment>
<organism evidence="1 2">
    <name type="scientific">Streptomyces dioscori</name>
    <dbReference type="NCBI Taxonomy" id="2109333"/>
    <lineage>
        <taxon>Bacteria</taxon>
        <taxon>Bacillati</taxon>
        <taxon>Actinomycetota</taxon>
        <taxon>Actinomycetes</taxon>
        <taxon>Kitasatosporales</taxon>
        <taxon>Streptomycetaceae</taxon>
        <taxon>Streptomyces</taxon>
        <taxon>Streptomyces aurantiacus group</taxon>
    </lineage>
</organism>
<proteinExistence type="predicted"/>
<dbReference type="RefSeq" id="WP_107022157.1">
    <property type="nucleotide sequence ID" value="NZ_KZ679064.1"/>
</dbReference>
<dbReference type="SUPFAM" id="SSF89372">
    <property type="entry name" value="Fucose-specific lectin"/>
    <property type="match status" value="1"/>
</dbReference>
<dbReference type="EMBL" id="PYBJ01000040">
    <property type="protein sequence ID" value="PSM37543.1"/>
    <property type="molecule type" value="Genomic_DNA"/>
</dbReference>
<accession>A0A2P8PU45</accession>
<dbReference type="Gene3D" id="2.120.10.70">
    <property type="entry name" value="Fucose-specific lectin"/>
    <property type="match status" value="1"/>
</dbReference>
<evidence type="ECO:0000313" key="1">
    <source>
        <dbReference type="EMBL" id="PSM37543.1"/>
    </source>
</evidence>
<gene>
    <name evidence="1" type="ORF">C6Y14_41660</name>
</gene>
<keyword evidence="2" id="KW-1185">Reference proteome</keyword>
<sequence>MARTLNGTWLIRGRDGRLSAYAPLEEAVRCWAEQRPGGPWTAPRTVGGDQRVHPVLAVGQGADSYAHLVSWRPTGADEAGLVHSTHFRPHLAALDWERLGHPNTKGAQTGVPAVTVDAEGRAHVFVRNKGGGVSMRGQKERGGWGPWRDLKGREVTGELAAVTRASGRVELYAATPAGILRWTQAGPGHIPALDEEPLKVAVRPGTLRALTTSDDHVTLFYTDDNGTVCAWRAGAEPVELLGCAGPGPVAAIRCRLDDVDCTLLAQRSASGRVAFAAYPTEQESAGAWWTDSGPELPADAVVSLAEDEEGRVVAATLAPSTGTLLLTHRKPEPGLALAAWQSI</sequence>
<dbReference type="OrthoDB" id="4307815at2"/>
<reference evidence="1 2" key="1">
    <citation type="submission" date="2018-03" db="EMBL/GenBank/DDBJ databases">
        <title>Streptomyces dioscori sp. nov., a novel endophytic actinobacterium isolated from bulbil of Dioscorea bulbifera L.</title>
        <authorList>
            <person name="Zhikuan W."/>
        </authorList>
    </citation>
    <scope>NUCLEOTIDE SEQUENCE [LARGE SCALE GENOMIC DNA]</scope>
    <source>
        <strain evidence="1 2">A217</strain>
    </source>
</reference>
<name>A0A2P8PU45_9ACTN</name>